<evidence type="ECO:0000313" key="3">
    <source>
        <dbReference type="Proteomes" id="UP000249185"/>
    </source>
</evidence>
<feature type="compositionally biased region" description="Low complexity" evidence="1">
    <location>
        <begin position="329"/>
        <end position="338"/>
    </location>
</feature>
<organism evidence="2 3">
    <name type="scientific">Rhodovulum sulfidophilum</name>
    <name type="common">Rhodobacter sulfidophilus</name>
    <dbReference type="NCBI Taxonomy" id="35806"/>
    <lineage>
        <taxon>Bacteria</taxon>
        <taxon>Pseudomonadati</taxon>
        <taxon>Pseudomonadota</taxon>
        <taxon>Alphaproteobacteria</taxon>
        <taxon>Rhodobacterales</taxon>
        <taxon>Paracoccaceae</taxon>
        <taxon>Rhodovulum</taxon>
    </lineage>
</organism>
<protein>
    <submittedName>
        <fullName evidence="2">Uncharacterized protein</fullName>
    </submittedName>
</protein>
<dbReference type="EMBL" id="QFPW01000021">
    <property type="protein sequence ID" value="PZQ46781.1"/>
    <property type="molecule type" value="Genomic_DNA"/>
</dbReference>
<dbReference type="Proteomes" id="UP000249185">
    <property type="component" value="Unassembled WGS sequence"/>
</dbReference>
<reference evidence="2 3" key="1">
    <citation type="submission" date="2017-08" db="EMBL/GenBank/DDBJ databases">
        <title>Infants hospitalized years apart are colonized by the same room-sourced microbial strains.</title>
        <authorList>
            <person name="Brooks B."/>
            <person name="Olm M.R."/>
            <person name="Firek B.A."/>
            <person name="Baker R."/>
            <person name="Thomas B.C."/>
            <person name="Morowitz M.J."/>
            <person name="Banfield J.F."/>
        </authorList>
    </citation>
    <scope>NUCLEOTIDE SEQUENCE [LARGE SCALE GENOMIC DNA]</scope>
    <source>
        <strain evidence="2">S2_005_002_R2_34</strain>
    </source>
</reference>
<comment type="caution">
    <text evidence="2">The sequence shown here is derived from an EMBL/GenBank/DDBJ whole genome shotgun (WGS) entry which is preliminary data.</text>
</comment>
<evidence type="ECO:0000313" key="2">
    <source>
        <dbReference type="EMBL" id="PZQ46781.1"/>
    </source>
</evidence>
<feature type="compositionally biased region" description="Polar residues" evidence="1">
    <location>
        <begin position="286"/>
        <end position="295"/>
    </location>
</feature>
<feature type="region of interest" description="Disordered" evidence="1">
    <location>
        <begin position="269"/>
        <end position="345"/>
    </location>
</feature>
<evidence type="ECO:0000256" key="1">
    <source>
        <dbReference type="SAM" id="MobiDB-lite"/>
    </source>
</evidence>
<feature type="compositionally biased region" description="Low complexity" evidence="1">
    <location>
        <begin position="296"/>
        <end position="314"/>
    </location>
</feature>
<sequence>MGNKTMHMDTLDLSRHPGLGAQWGSLGKSMAGTLDYSREYGLMPSSYYDQVADRAPVPSAKPEFNPDPDMIAEVTEPAATTSLGTQLGVMNRDMPTYDSLMAGVDRFKDITQEEKDLMAQTLAGEIDLSKTDLSTEEGQKEAYGILSTVENRVGKYGSITDAIQAPNQYSTWGTTAAANTAMKNYSLNPDVYKGLVDGFVSDPSKNLGYTSYHANTVNPGWSSAMADRTTIGAHTFGSLPEYQSKTNTQSVTSGALDMVQAQTAFNTSATSAPNMNSGLDFGVMNQMDSQKNNTPDTTSKNDTSMNSSTNSSDKGNGGSDSGGHGGSNSGPAANSSGSPDDRDER</sequence>
<accession>A0A2W5MZS3</accession>
<dbReference type="AlphaFoldDB" id="A0A2W5MZS3"/>
<name>A0A2W5MZS3_RHOSU</name>
<proteinExistence type="predicted"/>
<gene>
    <name evidence="2" type="ORF">DI556_19215</name>
</gene>
<feature type="compositionally biased region" description="Gly residues" evidence="1">
    <location>
        <begin position="315"/>
        <end position="328"/>
    </location>
</feature>